<dbReference type="Pfam" id="PF04640">
    <property type="entry name" value="PLATZ"/>
    <property type="match status" value="1"/>
</dbReference>
<reference evidence="2 3" key="1">
    <citation type="submission" date="2023-10" db="EMBL/GenBank/DDBJ databases">
        <title>Chromosome-scale genome assembly provides insights into flower coloration mechanisms of Canna indica.</title>
        <authorList>
            <person name="Li C."/>
        </authorList>
    </citation>
    <scope>NUCLEOTIDE SEQUENCE [LARGE SCALE GENOMIC DNA]</scope>
    <source>
        <tissue evidence="2">Flower</tissue>
    </source>
</reference>
<evidence type="ECO:0008006" key="4">
    <source>
        <dbReference type="Google" id="ProtNLM"/>
    </source>
</evidence>
<protein>
    <recommendedName>
        <fullName evidence="4">Zinc-binding protein</fullName>
    </recommendedName>
</protein>
<proteinExistence type="predicted"/>
<name>A0AAQ3K1D6_9LILI</name>
<dbReference type="EMBL" id="CP136892">
    <property type="protein sequence ID" value="WOL00220.1"/>
    <property type="molecule type" value="Genomic_DNA"/>
</dbReference>
<dbReference type="PANTHER" id="PTHR31065:SF1">
    <property type="entry name" value="OS09G0116050 PROTEIN"/>
    <property type="match status" value="1"/>
</dbReference>
<sequence>MPRWLEAMLGERFFSSCMIHETSKKKEKNIFCLDCCSSFCPQCLSPHRPHRLLQVRRYVYHDVLRVDDLEKLIDCSSVQSYTTNNAKVVFLNERPRGRQFRSSGNACLSCHRSLQEPFFFCSLSCKVRELGRSEVGLWRELRECEHLPLPSSCELEEGQPLTPDSVLDPAIAATSTSSVGAVTPPLSAVGMEAISQRKKKRSSRPRVIRTARPDVSNRPRKRSAPVRAPLF</sequence>
<dbReference type="InterPro" id="IPR006734">
    <property type="entry name" value="PLATZ"/>
</dbReference>
<feature type="compositionally biased region" description="Basic residues" evidence="1">
    <location>
        <begin position="196"/>
        <end position="209"/>
    </location>
</feature>
<dbReference type="Proteomes" id="UP001327560">
    <property type="component" value="Chromosome 3"/>
</dbReference>
<dbReference type="PANTHER" id="PTHR31065">
    <property type="entry name" value="PLATZ TRANSCRIPTION FACTOR FAMILY PROTEIN"/>
    <property type="match status" value="1"/>
</dbReference>
<gene>
    <name evidence="2" type="ORF">Cni_G08933</name>
</gene>
<feature type="region of interest" description="Disordered" evidence="1">
    <location>
        <begin position="186"/>
        <end position="231"/>
    </location>
</feature>
<organism evidence="2 3">
    <name type="scientific">Canna indica</name>
    <name type="common">Indian-shot</name>
    <dbReference type="NCBI Taxonomy" id="4628"/>
    <lineage>
        <taxon>Eukaryota</taxon>
        <taxon>Viridiplantae</taxon>
        <taxon>Streptophyta</taxon>
        <taxon>Embryophyta</taxon>
        <taxon>Tracheophyta</taxon>
        <taxon>Spermatophyta</taxon>
        <taxon>Magnoliopsida</taxon>
        <taxon>Liliopsida</taxon>
        <taxon>Zingiberales</taxon>
        <taxon>Cannaceae</taxon>
        <taxon>Canna</taxon>
    </lineage>
</organism>
<accession>A0AAQ3K1D6</accession>
<evidence type="ECO:0000313" key="2">
    <source>
        <dbReference type="EMBL" id="WOL00220.1"/>
    </source>
</evidence>
<dbReference type="AlphaFoldDB" id="A0AAQ3K1D6"/>
<evidence type="ECO:0000313" key="3">
    <source>
        <dbReference type="Proteomes" id="UP001327560"/>
    </source>
</evidence>
<evidence type="ECO:0000256" key="1">
    <source>
        <dbReference type="SAM" id="MobiDB-lite"/>
    </source>
</evidence>
<keyword evidence="3" id="KW-1185">Reference proteome</keyword>